<dbReference type="EMBL" id="BGPR01067977">
    <property type="protein sequence ID" value="GBO42032.1"/>
    <property type="molecule type" value="Genomic_DNA"/>
</dbReference>
<evidence type="ECO:0000256" key="1">
    <source>
        <dbReference type="SAM" id="MobiDB-lite"/>
    </source>
</evidence>
<proteinExistence type="predicted"/>
<accession>A0A4Y2X1Z5</accession>
<organism evidence="2 3">
    <name type="scientific">Araneus ventricosus</name>
    <name type="common">Orbweaver spider</name>
    <name type="synonym">Epeira ventricosa</name>
    <dbReference type="NCBI Taxonomy" id="182803"/>
    <lineage>
        <taxon>Eukaryota</taxon>
        <taxon>Metazoa</taxon>
        <taxon>Ecdysozoa</taxon>
        <taxon>Arthropoda</taxon>
        <taxon>Chelicerata</taxon>
        <taxon>Arachnida</taxon>
        <taxon>Araneae</taxon>
        <taxon>Araneomorphae</taxon>
        <taxon>Entelegynae</taxon>
        <taxon>Araneoidea</taxon>
        <taxon>Araneidae</taxon>
        <taxon>Araneus</taxon>
    </lineage>
</organism>
<protein>
    <submittedName>
        <fullName evidence="2">Uncharacterized protein</fullName>
    </submittedName>
</protein>
<feature type="compositionally biased region" description="Pro residues" evidence="1">
    <location>
        <begin position="34"/>
        <end position="46"/>
    </location>
</feature>
<keyword evidence="3" id="KW-1185">Reference proteome</keyword>
<evidence type="ECO:0000313" key="2">
    <source>
        <dbReference type="EMBL" id="GBO42032.1"/>
    </source>
</evidence>
<feature type="compositionally biased region" description="Polar residues" evidence="1">
    <location>
        <begin position="56"/>
        <end position="66"/>
    </location>
</feature>
<sequence length="90" mass="9730">MAHIGCPKNPINRRTLPEVPENAWADSAIIPKIKMPPTPAEEPNPSPVTQFIPGSVQLSSNANPSDPRSFLQADVSNNVQHDELVLQPNG</sequence>
<gene>
    <name evidence="2" type="ORF">AVEN_63544_1</name>
</gene>
<dbReference type="AlphaFoldDB" id="A0A4Y2X1Z5"/>
<name>A0A4Y2X1Z5_ARAVE</name>
<evidence type="ECO:0000313" key="3">
    <source>
        <dbReference type="Proteomes" id="UP000499080"/>
    </source>
</evidence>
<comment type="caution">
    <text evidence="2">The sequence shown here is derived from an EMBL/GenBank/DDBJ whole genome shotgun (WGS) entry which is preliminary data.</text>
</comment>
<dbReference type="Proteomes" id="UP000499080">
    <property type="component" value="Unassembled WGS sequence"/>
</dbReference>
<feature type="region of interest" description="Disordered" evidence="1">
    <location>
        <begin position="33"/>
        <end position="71"/>
    </location>
</feature>
<reference evidence="2 3" key="1">
    <citation type="journal article" date="2019" name="Sci. Rep.">
        <title>Orb-weaving spider Araneus ventricosus genome elucidates the spidroin gene catalogue.</title>
        <authorList>
            <person name="Kono N."/>
            <person name="Nakamura H."/>
            <person name="Ohtoshi R."/>
            <person name="Moran D.A.P."/>
            <person name="Shinohara A."/>
            <person name="Yoshida Y."/>
            <person name="Fujiwara M."/>
            <person name="Mori M."/>
            <person name="Tomita M."/>
            <person name="Arakawa K."/>
        </authorList>
    </citation>
    <scope>NUCLEOTIDE SEQUENCE [LARGE SCALE GENOMIC DNA]</scope>
</reference>